<evidence type="ECO:0000256" key="7">
    <source>
        <dbReference type="SAM" id="Phobius"/>
    </source>
</evidence>
<feature type="transmembrane region" description="Helical" evidence="7">
    <location>
        <begin position="203"/>
        <end position="225"/>
    </location>
</feature>
<feature type="transmembrane region" description="Helical" evidence="7">
    <location>
        <begin position="231"/>
        <end position="252"/>
    </location>
</feature>
<keyword evidence="5 7" id="KW-0472">Membrane</keyword>
<evidence type="ECO:0000256" key="2">
    <source>
        <dbReference type="ARBA" id="ARBA00022475"/>
    </source>
</evidence>
<sequence length="356" mass="37108">LAFRLMGPSLSVAGIAAIGTAVVSTLLIGIIAQRAGVVGAAFPRPQFGAPDVRRELFRYGGLSLLNQAAELLYLTTDNLLIGRFFGAGAVTHYSMGARWYPLIYTFIVVPITALTPLFTSLDARGEMERARAALRRIVGVASVLGVTVCLVPCIIGDLFLNAWVGPQYRDSVNYLIVMLAPLTLDVAAAPVWMILYARGRIGAIVTLIVPIALGNVALSIVLGLGFHMGPLGFAIGNGAAMIARNVALFMLLKRRPDAHIPPMRIAMAPLVPALLGALPGLLLLYFGRGLLAGGLPRVITGGAIGGVVCLVGSLLATFGPRGIGELARTARSAFGSNRRPAGDAGEGTPPSIPTGK</sequence>
<evidence type="ECO:0008006" key="10">
    <source>
        <dbReference type="Google" id="ProtNLM"/>
    </source>
</evidence>
<feature type="transmembrane region" description="Helical" evidence="7">
    <location>
        <begin position="298"/>
        <end position="318"/>
    </location>
</feature>
<accession>A0A538UBV6</accession>
<keyword evidence="2" id="KW-1003">Cell membrane</keyword>
<feature type="non-terminal residue" evidence="8">
    <location>
        <position position="1"/>
    </location>
</feature>
<feature type="transmembrane region" description="Helical" evidence="7">
    <location>
        <begin position="133"/>
        <end position="160"/>
    </location>
</feature>
<protein>
    <recommendedName>
        <fullName evidence="10">Polysaccharide biosynthesis protein C-terminal domain-containing protein</fullName>
    </recommendedName>
</protein>
<keyword evidence="4 7" id="KW-1133">Transmembrane helix</keyword>
<evidence type="ECO:0000256" key="1">
    <source>
        <dbReference type="ARBA" id="ARBA00004651"/>
    </source>
</evidence>
<evidence type="ECO:0000313" key="9">
    <source>
        <dbReference type="Proteomes" id="UP000319771"/>
    </source>
</evidence>
<feature type="transmembrane region" description="Helical" evidence="7">
    <location>
        <begin position="172"/>
        <end position="196"/>
    </location>
</feature>
<dbReference type="InterPro" id="IPR050833">
    <property type="entry name" value="Poly_Biosynth_Transport"/>
</dbReference>
<proteinExistence type="predicted"/>
<comment type="caution">
    <text evidence="8">The sequence shown here is derived from an EMBL/GenBank/DDBJ whole genome shotgun (WGS) entry which is preliminary data.</text>
</comment>
<feature type="transmembrane region" description="Helical" evidence="7">
    <location>
        <begin position="102"/>
        <end position="121"/>
    </location>
</feature>
<evidence type="ECO:0000256" key="5">
    <source>
        <dbReference type="ARBA" id="ARBA00023136"/>
    </source>
</evidence>
<dbReference type="Pfam" id="PF13440">
    <property type="entry name" value="Polysacc_synt_3"/>
    <property type="match status" value="1"/>
</dbReference>
<dbReference type="GO" id="GO:0005886">
    <property type="term" value="C:plasma membrane"/>
    <property type="evidence" value="ECO:0007669"/>
    <property type="project" value="UniProtKB-SubCell"/>
</dbReference>
<dbReference type="PANTHER" id="PTHR30250:SF26">
    <property type="entry name" value="PSMA PROTEIN"/>
    <property type="match status" value="1"/>
</dbReference>
<evidence type="ECO:0000313" key="8">
    <source>
        <dbReference type="EMBL" id="TMQ73386.1"/>
    </source>
</evidence>
<keyword evidence="3 7" id="KW-0812">Transmembrane</keyword>
<feature type="transmembrane region" description="Helical" evidence="7">
    <location>
        <begin position="264"/>
        <end position="286"/>
    </location>
</feature>
<evidence type="ECO:0000256" key="6">
    <source>
        <dbReference type="SAM" id="MobiDB-lite"/>
    </source>
</evidence>
<dbReference type="PANTHER" id="PTHR30250">
    <property type="entry name" value="PST FAMILY PREDICTED COLANIC ACID TRANSPORTER"/>
    <property type="match status" value="1"/>
</dbReference>
<evidence type="ECO:0000256" key="3">
    <source>
        <dbReference type="ARBA" id="ARBA00022692"/>
    </source>
</evidence>
<name>A0A538UBV6_UNCEI</name>
<reference evidence="8 9" key="1">
    <citation type="journal article" date="2019" name="Nat. Microbiol.">
        <title>Mediterranean grassland soil C-N compound turnover is dependent on rainfall and depth, and is mediated by genomically divergent microorganisms.</title>
        <authorList>
            <person name="Diamond S."/>
            <person name="Andeer P.F."/>
            <person name="Li Z."/>
            <person name="Crits-Christoph A."/>
            <person name="Burstein D."/>
            <person name="Anantharaman K."/>
            <person name="Lane K.R."/>
            <person name="Thomas B.C."/>
            <person name="Pan C."/>
            <person name="Northen T.R."/>
            <person name="Banfield J.F."/>
        </authorList>
    </citation>
    <scope>NUCLEOTIDE SEQUENCE [LARGE SCALE GENOMIC DNA]</scope>
    <source>
        <strain evidence="8">WS_11</strain>
    </source>
</reference>
<dbReference type="AlphaFoldDB" id="A0A538UBV6"/>
<dbReference type="EMBL" id="VBPB01000070">
    <property type="protein sequence ID" value="TMQ73386.1"/>
    <property type="molecule type" value="Genomic_DNA"/>
</dbReference>
<dbReference type="Proteomes" id="UP000319771">
    <property type="component" value="Unassembled WGS sequence"/>
</dbReference>
<comment type="subcellular location">
    <subcellularLocation>
        <location evidence="1">Cell membrane</location>
        <topology evidence="1">Multi-pass membrane protein</topology>
    </subcellularLocation>
</comment>
<feature type="region of interest" description="Disordered" evidence="6">
    <location>
        <begin position="334"/>
        <end position="356"/>
    </location>
</feature>
<gene>
    <name evidence="8" type="ORF">E6K81_04795</name>
</gene>
<evidence type="ECO:0000256" key="4">
    <source>
        <dbReference type="ARBA" id="ARBA00022989"/>
    </source>
</evidence>
<feature type="transmembrane region" description="Helical" evidence="7">
    <location>
        <begin position="12"/>
        <end position="32"/>
    </location>
</feature>
<organism evidence="8 9">
    <name type="scientific">Eiseniibacteriota bacterium</name>
    <dbReference type="NCBI Taxonomy" id="2212470"/>
    <lineage>
        <taxon>Bacteria</taxon>
        <taxon>Candidatus Eiseniibacteriota</taxon>
    </lineage>
</organism>